<keyword evidence="9" id="KW-0963">Cytoplasm</keyword>
<evidence type="ECO:0000256" key="10">
    <source>
        <dbReference type="ARBA" id="ARBA00022605"/>
    </source>
</evidence>
<feature type="binding site" evidence="19">
    <location>
        <position position="58"/>
    </location>
    <ligand>
        <name>substrate</name>
    </ligand>
</feature>
<reference evidence="24" key="1">
    <citation type="submission" date="2018-01" db="EMBL/GenBank/DDBJ databases">
        <authorList>
            <person name="Regsiter A."/>
            <person name="William W."/>
        </authorList>
    </citation>
    <scope>NUCLEOTIDE SEQUENCE</scope>
    <source>
        <strain evidence="24">TRIP AH-1</strain>
    </source>
</reference>
<dbReference type="FunFam" id="3.30.70.260:FF:000012">
    <property type="entry name" value="Prephenate dehydratase"/>
    <property type="match status" value="1"/>
</dbReference>
<evidence type="ECO:0000256" key="17">
    <source>
        <dbReference type="ARBA" id="ARBA00031520"/>
    </source>
</evidence>
<proteinExistence type="predicted"/>
<dbReference type="EC" id="4.2.1.51" evidence="7"/>
<dbReference type="EC" id="5.4.99.5" evidence="6"/>
<dbReference type="PROSITE" id="PS00857">
    <property type="entry name" value="PREPHENATE_DEHYDR_1"/>
    <property type="match status" value="1"/>
</dbReference>
<dbReference type="PIRSF" id="PIRSF001500">
    <property type="entry name" value="Chor_mut_pdt_Ppr"/>
    <property type="match status" value="1"/>
</dbReference>
<gene>
    <name evidence="24" type="primary">pheA</name>
    <name evidence="24" type="ORF">PITCH_A1260003</name>
</gene>
<comment type="catalytic activity">
    <reaction evidence="1">
        <text>chorismate = prephenate</text>
        <dbReference type="Rhea" id="RHEA:13897"/>
        <dbReference type="ChEBI" id="CHEBI:29748"/>
        <dbReference type="ChEBI" id="CHEBI:29934"/>
        <dbReference type="EC" id="5.4.99.5"/>
    </reaction>
</comment>
<feature type="binding site" evidence="19">
    <location>
        <position position="45"/>
    </location>
    <ligand>
        <name>substrate</name>
    </ligand>
</feature>
<dbReference type="Gene3D" id="1.20.59.10">
    <property type="entry name" value="Chorismate mutase"/>
    <property type="match status" value="1"/>
</dbReference>
<dbReference type="NCBIfam" id="TIGR01808">
    <property type="entry name" value="CM_M_hiGC-arch"/>
    <property type="match status" value="1"/>
</dbReference>
<dbReference type="UniPathway" id="UPA00121">
    <property type="reaction ID" value="UER00345"/>
</dbReference>
<dbReference type="PROSITE" id="PS51171">
    <property type="entry name" value="PREPHENATE_DEHYDR_3"/>
    <property type="match status" value="1"/>
</dbReference>
<dbReference type="InterPro" id="IPR018528">
    <property type="entry name" value="Preph_deHydtase_CS"/>
</dbReference>
<keyword evidence="11" id="KW-0057">Aromatic amino acid biosynthesis</keyword>
<dbReference type="InterPro" id="IPR045865">
    <property type="entry name" value="ACT-like_dom_sf"/>
</dbReference>
<dbReference type="PANTHER" id="PTHR21022">
    <property type="entry name" value="PREPHENATE DEHYDRATASE P PROTEIN"/>
    <property type="match status" value="1"/>
</dbReference>
<organism evidence="24">
    <name type="scientific">uncultured Desulfobacterium sp</name>
    <dbReference type="NCBI Taxonomy" id="201089"/>
    <lineage>
        <taxon>Bacteria</taxon>
        <taxon>Pseudomonadati</taxon>
        <taxon>Thermodesulfobacteriota</taxon>
        <taxon>Desulfobacteria</taxon>
        <taxon>Desulfobacterales</taxon>
        <taxon>Desulfobacteriaceae</taxon>
        <taxon>Desulfobacterium</taxon>
        <taxon>environmental samples</taxon>
    </lineage>
</organism>
<dbReference type="Pfam" id="PF01817">
    <property type="entry name" value="CM_2"/>
    <property type="match status" value="1"/>
</dbReference>
<keyword evidence="10" id="KW-0028">Amino-acid biosynthesis</keyword>
<evidence type="ECO:0000256" key="3">
    <source>
        <dbReference type="ARBA" id="ARBA00004496"/>
    </source>
</evidence>
<evidence type="ECO:0000256" key="2">
    <source>
        <dbReference type="ARBA" id="ARBA00002364"/>
    </source>
</evidence>
<dbReference type="GO" id="GO:0046417">
    <property type="term" value="P:chorismate metabolic process"/>
    <property type="evidence" value="ECO:0007669"/>
    <property type="project" value="InterPro"/>
</dbReference>
<dbReference type="AlphaFoldDB" id="A0A445MRT1"/>
<comment type="subcellular location">
    <subcellularLocation>
        <location evidence="3">Cytoplasm</location>
    </subcellularLocation>
</comment>
<dbReference type="InterPro" id="IPR036979">
    <property type="entry name" value="CM_dom_sf"/>
</dbReference>
<protein>
    <recommendedName>
        <fullName evidence="8">Bifunctional chorismate mutase/prephenate dehydratase</fullName>
        <ecNumber evidence="7">4.2.1.51</ecNumber>
        <ecNumber evidence="6">5.4.99.5</ecNumber>
    </recommendedName>
    <alternativeName>
        <fullName evidence="17">Chorismate mutase-prephenate dehydratase</fullName>
    </alternativeName>
    <alternativeName>
        <fullName evidence="16">p-protein</fullName>
    </alternativeName>
</protein>
<dbReference type="NCBIfam" id="NF008865">
    <property type="entry name" value="PRK11898.1"/>
    <property type="match status" value="1"/>
</dbReference>
<dbReference type="Pfam" id="PF01842">
    <property type="entry name" value="ACT"/>
    <property type="match status" value="1"/>
</dbReference>
<dbReference type="PROSITE" id="PS00858">
    <property type="entry name" value="PREPHENATE_DEHYDR_2"/>
    <property type="match status" value="1"/>
</dbReference>
<evidence type="ECO:0000259" key="23">
    <source>
        <dbReference type="PROSITE" id="PS51671"/>
    </source>
</evidence>
<dbReference type="InterPro" id="IPR002701">
    <property type="entry name" value="CM_II_prokaryot"/>
</dbReference>
<dbReference type="CDD" id="cd13630">
    <property type="entry name" value="PBP2_PDT_1"/>
    <property type="match status" value="1"/>
</dbReference>
<evidence type="ECO:0000256" key="7">
    <source>
        <dbReference type="ARBA" id="ARBA00013147"/>
    </source>
</evidence>
<comment type="pathway">
    <text evidence="5">Metabolic intermediate biosynthesis; prephenate biosynthesis; prephenate from chorismate: step 1/1.</text>
</comment>
<feature type="binding site" evidence="19">
    <location>
        <position position="34"/>
    </location>
    <ligand>
        <name>substrate</name>
    </ligand>
</feature>
<feature type="domain" description="ACT" evidence="23">
    <location>
        <begin position="285"/>
        <end position="362"/>
    </location>
</feature>
<evidence type="ECO:0000256" key="19">
    <source>
        <dbReference type="PIRSR" id="PIRSR001500-1"/>
    </source>
</evidence>
<keyword evidence="14 24" id="KW-0456">Lyase</keyword>
<dbReference type="PROSITE" id="PS51168">
    <property type="entry name" value="CHORISMATE_MUT_2"/>
    <property type="match status" value="1"/>
</dbReference>
<keyword evidence="12" id="KW-0584">Phenylalanine biosynthesis</keyword>
<dbReference type="InterPro" id="IPR008242">
    <property type="entry name" value="Chor_mutase/pphenate_deHydtase"/>
</dbReference>
<evidence type="ECO:0000256" key="16">
    <source>
        <dbReference type="ARBA" id="ARBA00031175"/>
    </source>
</evidence>
<evidence type="ECO:0000259" key="22">
    <source>
        <dbReference type="PROSITE" id="PS51171"/>
    </source>
</evidence>
<feature type="binding site" evidence="19">
    <location>
        <position position="54"/>
    </location>
    <ligand>
        <name>substrate</name>
    </ligand>
</feature>
<comment type="function">
    <text evidence="2">Catalyzes the Claisen rearrangement of chorismate to prephenate and the decarboxylation/dehydration of prephenate to phenylpyruvate.</text>
</comment>
<dbReference type="FunFam" id="3.40.190.10:FF:000034">
    <property type="entry name" value="Chorismate mutase/prephenate dehydratase"/>
    <property type="match status" value="1"/>
</dbReference>
<evidence type="ECO:0000256" key="4">
    <source>
        <dbReference type="ARBA" id="ARBA00004741"/>
    </source>
</evidence>
<comment type="pathway">
    <text evidence="4">Amino-acid biosynthesis; L-phenylalanine biosynthesis; phenylpyruvate from prephenate: step 1/1.</text>
</comment>
<accession>A0A445MRT1</accession>
<evidence type="ECO:0000259" key="21">
    <source>
        <dbReference type="PROSITE" id="PS51168"/>
    </source>
</evidence>
<evidence type="ECO:0000256" key="13">
    <source>
        <dbReference type="ARBA" id="ARBA00023235"/>
    </source>
</evidence>
<feature type="binding site" evidence="19">
    <location>
        <position position="89"/>
    </location>
    <ligand>
        <name>substrate</name>
    </ligand>
</feature>
<evidence type="ECO:0000256" key="18">
    <source>
        <dbReference type="ARBA" id="ARBA00047848"/>
    </source>
</evidence>
<dbReference type="InterPro" id="IPR010958">
    <property type="entry name" value="Chorismate_mutase_highGC-bac"/>
</dbReference>
<evidence type="ECO:0000256" key="15">
    <source>
        <dbReference type="ARBA" id="ARBA00023268"/>
    </source>
</evidence>
<dbReference type="Pfam" id="PF00800">
    <property type="entry name" value="PDT"/>
    <property type="match status" value="1"/>
</dbReference>
<sequence length="369" mass="41072">MAPDNKINDKNGLDSYRQEIDGIDSQIISLLTKRQEIATSVGQIKKARGLEIFDPAREEEIMRRLAGEGKGLLSKEAIRHIYSEIISASRAVQESLTVAYFGPEATFTHQAAISLFGRSASMRAAETIEEVFGLVEKGVCRQGVVPVENSYEGSVNRTLDMLHRYELKICAEILLRIRHHLLSKAEDIKDVKTLYSHPMPIAQCRAWMRSNLSKTVTVKEVGSTSLAAKLAAEDPASAAVGSALAAKTYNLKTLQENIEDHPDNVTRFLSIGKASCEPTGKDKCSILFFLSHKPGSLYNALGILAKNNINMTRIESRPMKIRNWEYLFLVDIEGHEKNINVHEAILEMEKTCPFVKRLGSYPAAGEPWE</sequence>
<dbReference type="SMART" id="SM00830">
    <property type="entry name" value="CM_2"/>
    <property type="match status" value="1"/>
</dbReference>
<evidence type="ECO:0000256" key="12">
    <source>
        <dbReference type="ARBA" id="ARBA00023222"/>
    </source>
</evidence>
<name>A0A445MRT1_9BACT</name>
<feature type="site" description="Essential for prephenate dehydratase activity" evidence="20">
    <location>
        <position position="266"/>
    </location>
</feature>
<evidence type="ECO:0000256" key="9">
    <source>
        <dbReference type="ARBA" id="ARBA00022490"/>
    </source>
</evidence>
<dbReference type="GO" id="GO:0009094">
    <property type="term" value="P:L-phenylalanine biosynthetic process"/>
    <property type="evidence" value="ECO:0007669"/>
    <property type="project" value="UniProtKB-UniPathway"/>
</dbReference>
<dbReference type="GO" id="GO:0005737">
    <property type="term" value="C:cytoplasm"/>
    <property type="evidence" value="ECO:0007669"/>
    <property type="project" value="UniProtKB-SubCell"/>
</dbReference>
<dbReference type="GO" id="GO:0004664">
    <property type="term" value="F:prephenate dehydratase activity"/>
    <property type="evidence" value="ECO:0007669"/>
    <property type="project" value="UniProtKB-EC"/>
</dbReference>
<dbReference type="PANTHER" id="PTHR21022:SF19">
    <property type="entry name" value="PREPHENATE DEHYDRATASE-RELATED"/>
    <property type="match status" value="1"/>
</dbReference>
<comment type="catalytic activity">
    <reaction evidence="18">
        <text>prephenate + H(+) = 3-phenylpyruvate + CO2 + H2O</text>
        <dbReference type="Rhea" id="RHEA:21648"/>
        <dbReference type="ChEBI" id="CHEBI:15377"/>
        <dbReference type="ChEBI" id="CHEBI:15378"/>
        <dbReference type="ChEBI" id="CHEBI:16526"/>
        <dbReference type="ChEBI" id="CHEBI:18005"/>
        <dbReference type="ChEBI" id="CHEBI:29934"/>
        <dbReference type="EC" id="4.2.1.51"/>
    </reaction>
</comment>
<keyword evidence="15" id="KW-0511">Multifunctional enzyme</keyword>
<dbReference type="Gene3D" id="3.40.190.10">
    <property type="entry name" value="Periplasmic binding protein-like II"/>
    <property type="match status" value="2"/>
</dbReference>
<dbReference type="SUPFAM" id="SSF48600">
    <property type="entry name" value="Chorismate mutase II"/>
    <property type="match status" value="1"/>
</dbReference>
<feature type="domain" description="Prephenate dehydratase" evidence="22">
    <location>
        <begin position="97"/>
        <end position="273"/>
    </location>
</feature>
<dbReference type="UniPathway" id="UPA00120">
    <property type="reaction ID" value="UER00203"/>
</dbReference>
<dbReference type="EMBL" id="OJIN01000031">
    <property type="protein sequence ID" value="SPD72180.1"/>
    <property type="molecule type" value="Genomic_DNA"/>
</dbReference>
<dbReference type="PROSITE" id="PS51671">
    <property type="entry name" value="ACT"/>
    <property type="match status" value="1"/>
</dbReference>
<evidence type="ECO:0000256" key="1">
    <source>
        <dbReference type="ARBA" id="ARBA00000824"/>
    </source>
</evidence>
<dbReference type="InterPro" id="IPR002912">
    <property type="entry name" value="ACT_dom"/>
</dbReference>
<feature type="binding site" evidence="19">
    <location>
        <position position="93"/>
    </location>
    <ligand>
        <name>substrate</name>
    </ligand>
</feature>
<dbReference type="SUPFAM" id="SSF55021">
    <property type="entry name" value="ACT-like"/>
    <property type="match status" value="1"/>
</dbReference>
<dbReference type="InterPro" id="IPR001086">
    <property type="entry name" value="Preph_deHydtase"/>
</dbReference>
<dbReference type="InterPro" id="IPR036263">
    <property type="entry name" value="Chorismate_II_sf"/>
</dbReference>
<evidence type="ECO:0000256" key="5">
    <source>
        <dbReference type="ARBA" id="ARBA00004817"/>
    </source>
</evidence>
<dbReference type="CDD" id="cd04905">
    <property type="entry name" value="ACT_CM-PDT"/>
    <property type="match status" value="1"/>
</dbReference>
<evidence type="ECO:0000256" key="11">
    <source>
        <dbReference type="ARBA" id="ARBA00023141"/>
    </source>
</evidence>
<feature type="binding site" evidence="19">
    <location>
        <position position="17"/>
    </location>
    <ligand>
        <name>substrate</name>
    </ligand>
</feature>
<dbReference type="Gene3D" id="3.30.70.260">
    <property type="match status" value="1"/>
</dbReference>
<keyword evidence="13 24" id="KW-0413">Isomerase</keyword>
<dbReference type="FunFam" id="3.40.190.10:FF:000029">
    <property type="entry name" value="Chorismate mutase/Prephenate dehydratase"/>
    <property type="match status" value="1"/>
</dbReference>
<dbReference type="SUPFAM" id="SSF53850">
    <property type="entry name" value="Periplasmic binding protein-like II"/>
    <property type="match status" value="1"/>
</dbReference>
<evidence type="ECO:0000313" key="24">
    <source>
        <dbReference type="EMBL" id="SPD72180.1"/>
    </source>
</evidence>
<evidence type="ECO:0000256" key="6">
    <source>
        <dbReference type="ARBA" id="ARBA00012404"/>
    </source>
</evidence>
<evidence type="ECO:0000256" key="20">
    <source>
        <dbReference type="PIRSR" id="PIRSR001500-2"/>
    </source>
</evidence>
<feature type="domain" description="Chorismate mutase" evidence="21">
    <location>
        <begin position="7"/>
        <end position="97"/>
    </location>
</feature>
<evidence type="ECO:0000256" key="14">
    <source>
        <dbReference type="ARBA" id="ARBA00023239"/>
    </source>
</evidence>
<dbReference type="GO" id="GO:0004106">
    <property type="term" value="F:chorismate mutase activity"/>
    <property type="evidence" value="ECO:0007669"/>
    <property type="project" value="UniProtKB-EC"/>
</dbReference>
<evidence type="ECO:0000256" key="8">
    <source>
        <dbReference type="ARBA" id="ARBA00014401"/>
    </source>
</evidence>